<evidence type="ECO:0000313" key="8">
    <source>
        <dbReference type="Ensembl" id="ENSDLAP00005016227.2"/>
    </source>
</evidence>
<feature type="transmembrane region" description="Helical" evidence="7">
    <location>
        <begin position="386"/>
        <end position="411"/>
    </location>
</feature>
<evidence type="ECO:0000256" key="3">
    <source>
        <dbReference type="ARBA" id="ARBA00022692"/>
    </source>
</evidence>
<keyword evidence="4 7" id="KW-1133">Transmembrane helix</keyword>
<evidence type="ECO:0000256" key="7">
    <source>
        <dbReference type="SAM" id="Phobius"/>
    </source>
</evidence>
<accession>A0A8C4EAK0</accession>
<dbReference type="OrthoDB" id="28755at2759"/>
<dbReference type="FunFam" id="1.20.1250.20:FF:000193">
    <property type="entry name" value="Solute carrier family 45 member 3"/>
    <property type="match status" value="1"/>
</dbReference>
<feature type="transmembrane region" description="Helical" evidence="7">
    <location>
        <begin position="81"/>
        <end position="101"/>
    </location>
</feature>
<feature type="transmembrane region" description="Helical" evidence="7">
    <location>
        <begin position="329"/>
        <end position="349"/>
    </location>
</feature>
<organism evidence="8 9">
    <name type="scientific">Dicentrarchus labrax</name>
    <name type="common">European seabass</name>
    <name type="synonym">Morone labrax</name>
    <dbReference type="NCBI Taxonomy" id="13489"/>
    <lineage>
        <taxon>Eukaryota</taxon>
        <taxon>Metazoa</taxon>
        <taxon>Chordata</taxon>
        <taxon>Craniata</taxon>
        <taxon>Vertebrata</taxon>
        <taxon>Euteleostomi</taxon>
        <taxon>Actinopterygii</taxon>
        <taxon>Neopterygii</taxon>
        <taxon>Teleostei</taxon>
        <taxon>Neoteleostei</taxon>
        <taxon>Acanthomorphata</taxon>
        <taxon>Eupercaria</taxon>
        <taxon>Moronidae</taxon>
        <taxon>Dicentrarchus</taxon>
    </lineage>
</organism>
<feature type="transmembrane region" description="Helical" evidence="7">
    <location>
        <begin position="529"/>
        <end position="550"/>
    </location>
</feature>
<evidence type="ECO:0000256" key="4">
    <source>
        <dbReference type="ARBA" id="ARBA00022989"/>
    </source>
</evidence>
<dbReference type="InterPro" id="IPR036259">
    <property type="entry name" value="MFS_trans_sf"/>
</dbReference>
<evidence type="ECO:0000256" key="2">
    <source>
        <dbReference type="ARBA" id="ARBA00022448"/>
    </source>
</evidence>
<dbReference type="Ensembl" id="ENSDLAT00005017571.2">
    <property type="protein sequence ID" value="ENSDLAP00005016227.2"/>
    <property type="gene ID" value="ENSDLAG00005007917.2"/>
</dbReference>
<dbReference type="RefSeq" id="XP_051272441.1">
    <property type="nucleotide sequence ID" value="XM_051416481.1"/>
</dbReference>
<dbReference type="SUPFAM" id="SSF103473">
    <property type="entry name" value="MFS general substrate transporter"/>
    <property type="match status" value="2"/>
</dbReference>
<evidence type="ECO:0000256" key="6">
    <source>
        <dbReference type="ARBA" id="ARBA00038193"/>
    </source>
</evidence>
<dbReference type="Pfam" id="PF07690">
    <property type="entry name" value="MFS_1"/>
    <property type="match status" value="1"/>
</dbReference>
<dbReference type="RefSeq" id="XP_051272442.1">
    <property type="nucleotide sequence ID" value="XM_051416482.1"/>
</dbReference>
<feature type="transmembrane region" description="Helical" evidence="7">
    <location>
        <begin position="46"/>
        <end position="69"/>
    </location>
</feature>
<name>A0A8C4EAK0_DICLA</name>
<dbReference type="AlphaFoldDB" id="A0A8C4EAK0"/>
<comment type="similarity">
    <text evidence="6">Belongs to the glycoside-pentoside-hexuronide (GPH) cation symporter transporter (TC 2.A.2) family.</text>
</comment>
<feature type="transmembrane region" description="Helical" evidence="7">
    <location>
        <begin position="193"/>
        <end position="212"/>
    </location>
</feature>
<dbReference type="PANTHER" id="PTHR19432">
    <property type="entry name" value="SUGAR TRANSPORTER"/>
    <property type="match status" value="1"/>
</dbReference>
<comment type="subcellular location">
    <subcellularLocation>
        <location evidence="1">Membrane</location>
        <topology evidence="1">Multi-pass membrane protein</topology>
    </subcellularLocation>
</comment>
<keyword evidence="5 7" id="KW-0472">Membrane</keyword>
<reference evidence="8" key="1">
    <citation type="submission" date="2025-08" db="UniProtKB">
        <authorList>
            <consortium name="Ensembl"/>
        </authorList>
    </citation>
    <scope>IDENTIFICATION</scope>
</reference>
<feature type="transmembrane region" description="Helical" evidence="7">
    <location>
        <begin position="12"/>
        <end position="34"/>
    </location>
</feature>
<dbReference type="PANTHER" id="PTHR19432:SF37">
    <property type="entry name" value="SOLUTE CARRIER FAMILY 45 MEMBER 3"/>
    <property type="match status" value="1"/>
</dbReference>
<keyword evidence="9" id="KW-1185">Reference proteome</keyword>
<feature type="transmembrane region" description="Helical" evidence="7">
    <location>
        <begin position="155"/>
        <end position="173"/>
    </location>
</feature>
<feature type="transmembrane region" description="Helical" evidence="7">
    <location>
        <begin position="361"/>
        <end position="380"/>
    </location>
</feature>
<dbReference type="Gene3D" id="1.20.1250.20">
    <property type="entry name" value="MFS general substrate transporter like domains"/>
    <property type="match status" value="1"/>
</dbReference>
<evidence type="ECO:0000256" key="1">
    <source>
        <dbReference type="ARBA" id="ARBA00004141"/>
    </source>
</evidence>
<dbReference type="GeneTree" id="ENSGT00950000182914"/>
<dbReference type="GeneID" id="127372584"/>
<dbReference type="InterPro" id="IPR011701">
    <property type="entry name" value="MFS"/>
</dbReference>
<gene>
    <name evidence="8" type="primary">LOC127372584</name>
</gene>
<proteinExistence type="inferred from homology"/>
<keyword evidence="3 7" id="KW-0812">Transmembrane</keyword>
<dbReference type="GO" id="GO:0016020">
    <property type="term" value="C:membrane"/>
    <property type="evidence" value="ECO:0007669"/>
    <property type="project" value="UniProtKB-SubCell"/>
</dbReference>
<dbReference type="Proteomes" id="UP000694389">
    <property type="component" value="Unassembled WGS sequence"/>
</dbReference>
<evidence type="ECO:0000256" key="5">
    <source>
        <dbReference type="ARBA" id="ARBA00023136"/>
    </source>
</evidence>
<feature type="transmembrane region" description="Helical" evidence="7">
    <location>
        <begin position="505"/>
        <end position="523"/>
    </location>
</feature>
<evidence type="ECO:0000313" key="9">
    <source>
        <dbReference type="Proteomes" id="UP000694389"/>
    </source>
</evidence>
<protein>
    <submittedName>
        <fullName evidence="8">Solute carrier family 45 member 3</fullName>
    </submittedName>
</protein>
<dbReference type="OMA" id="VSMRGYR"/>
<reference evidence="8" key="2">
    <citation type="submission" date="2025-09" db="UniProtKB">
        <authorList>
            <consortium name="Ensembl"/>
        </authorList>
    </citation>
    <scope>IDENTIFICATION</scope>
</reference>
<dbReference type="GO" id="GO:0008506">
    <property type="term" value="F:sucrose:proton symporter activity"/>
    <property type="evidence" value="ECO:0007669"/>
    <property type="project" value="TreeGrafter"/>
</dbReference>
<feature type="transmembrane region" description="Helical" evidence="7">
    <location>
        <begin position="121"/>
        <end position="143"/>
    </location>
</feature>
<sequence>MENPSQARVWKLLMVNALSCGVEACMAAGTVYIPPLLLQAGMEERYMTMVLAMSPVLGLIFIPMIGSASDSWRGHFGRRRPFIWMLSLGVLLGLQVIPQAWRLTVLMSPQHPQWLEAVLQAGGVCLMDFCGQACLTLLAAMLSDLFPAEEENHRAFSVYSLMTSLGGCLGFFLPAMDWSQVPIATYLGGQEAFVYALLTFLFLSCLFTTAFIPEETGTRGGEGKTVARSPLRSWSSRYCPHSFLLRPQRYLVALGRCASACMSVFPRVYTTCVRVPAVIWRLFVAEMCSWMALMSVMLFFADFMGEALYQGVPSAKPQSQEREHYDEGVRMASLGLFLQCVVSVLCSVLMDRWVALLGVRVVYISGVALLVFATIVLSVSESVITVTAMAAVTGYTLSVLQVLPYTLLCLYHSDIQAFFTSSKPRPPQLNKNVAVAVRTEPLISLGPATPHAQGHTGGLSSPGAEPAVGSPHVLLFVAGGDTGDTDCTPFSQRGMCFDMAILDSAYLLSQVLPAMCLGSIVQLTNSVRAYMASACCFSLLALLCSTRVVYSHADLQR</sequence>
<keyword evidence="2" id="KW-0813">Transport</keyword>